<dbReference type="InterPro" id="IPR013320">
    <property type="entry name" value="ConA-like_dom_sf"/>
</dbReference>
<dbReference type="Gene3D" id="2.60.120.200">
    <property type="match status" value="2"/>
</dbReference>
<keyword evidence="5" id="KW-1185">Reference proteome</keyword>
<proteinExistence type="predicted"/>
<reference evidence="4" key="2">
    <citation type="submission" date="2021-09" db="EMBL/GenBank/DDBJ databases">
        <authorList>
            <person name="Jia N."/>
            <person name="Wang J."/>
            <person name="Shi W."/>
            <person name="Du L."/>
            <person name="Sun Y."/>
            <person name="Zhan W."/>
            <person name="Jiang J."/>
            <person name="Wang Q."/>
            <person name="Zhang B."/>
            <person name="Ji P."/>
            <person name="Sakyi L.B."/>
            <person name="Cui X."/>
            <person name="Yuan T."/>
            <person name="Jiang B."/>
            <person name="Yang W."/>
            <person name="Lam T.T.-Y."/>
            <person name="Chang Q."/>
            <person name="Ding S."/>
            <person name="Wang X."/>
            <person name="Zhu J."/>
            <person name="Ruan X."/>
            <person name="Zhao L."/>
            <person name="Wei J."/>
            <person name="Que T."/>
            <person name="Du C."/>
            <person name="Cheng J."/>
            <person name="Dai P."/>
            <person name="Han X."/>
            <person name="Huang E."/>
            <person name="Gao Y."/>
            <person name="Liu J."/>
            <person name="Shao H."/>
            <person name="Ye R."/>
            <person name="Li L."/>
            <person name="Wei W."/>
            <person name="Wang X."/>
            <person name="Wang C."/>
            <person name="Huo Q."/>
            <person name="Li W."/>
            <person name="Guo W."/>
            <person name="Chen H."/>
            <person name="Chen S."/>
            <person name="Zhou L."/>
            <person name="Zhou L."/>
            <person name="Ni X."/>
            <person name="Tian J."/>
            <person name="Zhou Y."/>
            <person name="Sheng Y."/>
            <person name="Liu T."/>
            <person name="Pan Y."/>
            <person name="Xia L."/>
            <person name="Li J."/>
            <person name="Zhao F."/>
            <person name="Cao W."/>
        </authorList>
    </citation>
    <scope>NUCLEOTIDE SEQUENCE</scope>
    <source>
        <strain evidence="4">Rsan-2018</strain>
        <tissue evidence="4">Larvae</tissue>
    </source>
</reference>
<dbReference type="PANTHER" id="PTHR23282:SF101">
    <property type="entry name" value="MAM DOMAIN-CONTAINING PROTEIN"/>
    <property type="match status" value="1"/>
</dbReference>
<evidence type="ECO:0000313" key="5">
    <source>
        <dbReference type="Proteomes" id="UP000821837"/>
    </source>
</evidence>
<feature type="compositionally biased region" description="Low complexity" evidence="1">
    <location>
        <begin position="256"/>
        <end position="271"/>
    </location>
</feature>
<dbReference type="Proteomes" id="UP000821837">
    <property type="component" value="Unassembled WGS sequence"/>
</dbReference>
<accession>A0A9D4SN13</accession>
<sequence length="542" mass="59094">MSSVVIWLSVCYCVVVTAAEETDCGFEMPGDDVTHRMGSEGWSSVPTVSAAVVSTNRTSRRDDVGLPVDRRQGDGVSTNVTNVTTTTTTTTELPFLLDVAPTITSLLERDESVVLPVATTEESATSTTETPLTDAKLERDFLVVETRCAVPRDVDLRHLPVHDAEFIAKPEPCDFGQAEELSLCDWTNYFNATPKMAWKPGKGDTALWLGGPRTDHTLNTGEGGYVFFETSYHERPSPSIVSSGDAASSGGGGDAGMAAGAGTADTPAPTASAAITTRAPEVRQYQYESVVLATRNITPTGPMGFCVSFFYALEGLSVDRLKVVIMDAETQDNITVWESQDNYDGRWTKGEVAYTYGDVHQVWFEAVPKQRGDPARKFRGYIALDDILFDRMEEAGDNCLGHCTFEGGYCGWQNADTDDDFNWEQGRGSQSFLTGPSRDYSSFGKDEMTGGYIFIDSTFPRRPLDRARLISPTLKATGANLPMCMRFATHMFGNGIGTLRVLQHAEGAETPPRPIWEISGEAGNSWHMAQVQVATTEPFTVR</sequence>
<feature type="domain" description="MAM" evidence="3">
    <location>
        <begin position="401"/>
        <end position="542"/>
    </location>
</feature>
<organism evidence="4 5">
    <name type="scientific">Rhipicephalus sanguineus</name>
    <name type="common">Brown dog tick</name>
    <name type="synonym">Ixodes sanguineus</name>
    <dbReference type="NCBI Taxonomy" id="34632"/>
    <lineage>
        <taxon>Eukaryota</taxon>
        <taxon>Metazoa</taxon>
        <taxon>Ecdysozoa</taxon>
        <taxon>Arthropoda</taxon>
        <taxon>Chelicerata</taxon>
        <taxon>Arachnida</taxon>
        <taxon>Acari</taxon>
        <taxon>Parasitiformes</taxon>
        <taxon>Ixodida</taxon>
        <taxon>Ixodoidea</taxon>
        <taxon>Ixodidae</taxon>
        <taxon>Rhipicephalinae</taxon>
        <taxon>Rhipicephalus</taxon>
        <taxon>Rhipicephalus</taxon>
    </lineage>
</organism>
<gene>
    <name evidence="4" type="ORF">HPB52_004779</name>
</gene>
<dbReference type="VEuPathDB" id="VectorBase:RSAN_028469"/>
<dbReference type="Pfam" id="PF00629">
    <property type="entry name" value="MAM"/>
    <property type="match status" value="2"/>
</dbReference>
<dbReference type="SUPFAM" id="SSF49899">
    <property type="entry name" value="Concanavalin A-like lectins/glucanases"/>
    <property type="match status" value="2"/>
</dbReference>
<keyword evidence="2" id="KW-0732">Signal</keyword>
<reference evidence="4" key="1">
    <citation type="journal article" date="2020" name="Cell">
        <title>Large-Scale Comparative Analyses of Tick Genomes Elucidate Their Genetic Diversity and Vector Capacities.</title>
        <authorList>
            <consortium name="Tick Genome and Microbiome Consortium (TIGMIC)"/>
            <person name="Jia N."/>
            <person name="Wang J."/>
            <person name="Shi W."/>
            <person name="Du L."/>
            <person name="Sun Y."/>
            <person name="Zhan W."/>
            <person name="Jiang J.F."/>
            <person name="Wang Q."/>
            <person name="Zhang B."/>
            <person name="Ji P."/>
            <person name="Bell-Sakyi L."/>
            <person name="Cui X.M."/>
            <person name="Yuan T.T."/>
            <person name="Jiang B.G."/>
            <person name="Yang W.F."/>
            <person name="Lam T.T."/>
            <person name="Chang Q.C."/>
            <person name="Ding S.J."/>
            <person name="Wang X.J."/>
            <person name="Zhu J.G."/>
            <person name="Ruan X.D."/>
            <person name="Zhao L."/>
            <person name="Wei J.T."/>
            <person name="Ye R.Z."/>
            <person name="Que T.C."/>
            <person name="Du C.H."/>
            <person name="Zhou Y.H."/>
            <person name="Cheng J.X."/>
            <person name="Dai P.F."/>
            <person name="Guo W.B."/>
            <person name="Han X.H."/>
            <person name="Huang E.J."/>
            <person name="Li L.F."/>
            <person name="Wei W."/>
            <person name="Gao Y.C."/>
            <person name="Liu J.Z."/>
            <person name="Shao H.Z."/>
            <person name="Wang X."/>
            <person name="Wang C.C."/>
            <person name="Yang T.C."/>
            <person name="Huo Q.B."/>
            <person name="Li W."/>
            <person name="Chen H.Y."/>
            <person name="Chen S.E."/>
            <person name="Zhou L.G."/>
            <person name="Ni X.B."/>
            <person name="Tian J.H."/>
            <person name="Sheng Y."/>
            <person name="Liu T."/>
            <person name="Pan Y.S."/>
            <person name="Xia L.Y."/>
            <person name="Li J."/>
            <person name="Zhao F."/>
            <person name="Cao W.C."/>
        </authorList>
    </citation>
    <scope>NUCLEOTIDE SEQUENCE</scope>
    <source>
        <strain evidence="4">Rsan-2018</strain>
    </source>
</reference>
<dbReference type="GO" id="GO:0016020">
    <property type="term" value="C:membrane"/>
    <property type="evidence" value="ECO:0007669"/>
    <property type="project" value="InterPro"/>
</dbReference>
<feature type="domain" description="MAM" evidence="3">
    <location>
        <begin position="171"/>
        <end position="401"/>
    </location>
</feature>
<evidence type="ECO:0000313" key="4">
    <source>
        <dbReference type="EMBL" id="KAH7935191.1"/>
    </source>
</evidence>
<dbReference type="PANTHER" id="PTHR23282">
    <property type="entry name" value="APICAL ENDOSOMAL GLYCOPROTEIN PRECURSOR"/>
    <property type="match status" value="1"/>
</dbReference>
<evidence type="ECO:0000256" key="1">
    <source>
        <dbReference type="SAM" id="MobiDB-lite"/>
    </source>
</evidence>
<feature type="chain" id="PRO_5038360334" description="MAM domain-containing protein" evidence="2">
    <location>
        <begin position="20"/>
        <end position="542"/>
    </location>
</feature>
<feature type="signal peptide" evidence="2">
    <location>
        <begin position="1"/>
        <end position="19"/>
    </location>
</feature>
<feature type="compositionally biased region" description="Basic and acidic residues" evidence="1">
    <location>
        <begin position="59"/>
        <end position="73"/>
    </location>
</feature>
<evidence type="ECO:0000259" key="3">
    <source>
        <dbReference type="PROSITE" id="PS50060"/>
    </source>
</evidence>
<dbReference type="AlphaFoldDB" id="A0A9D4SN13"/>
<comment type="caution">
    <text evidence="4">The sequence shown here is derived from an EMBL/GenBank/DDBJ whole genome shotgun (WGS) entry which is preliminary data.</text>
</comment>
<dbReference type="SMART" id="SM00137">
    <property type="entry name" value="MAM"/>
    <property type="match status" value="1"/>
</dbReference>
<dbReference type="EMBL" id="JABSTV010001255">
    <property type="protein sequence ID" value="KAH7935191.1"/>
    <property type="molecule type" value="Genomic_DNA"/>
</dbReference>
<feature type="region of interest" description="Disordered" evidence="1">
    <location>
        <begin position="236"/>
        <end position="271"/>
    </location>
</feature>
<evidence type="ECO:0000256" key="2">
    <source>
        <dbReference type="SAM" id="SignalP"/>
    </source>
</evidence>
<dbReference type="InterPro" id="IPR051560">
    <property type="entry name" value="MAM_domain-containing"/>
</dbReference>
<dbReference type="PROSITE" id="PS50060">
    <property type="entry name" value="MAM_2"/>
    <property type="match status" value="2"/>
</dbReference>
<protein>
    <recommendedName>
        <fullName evidence="3">MAM domain-containing protein</fullName>
    </recommendedName>
</protein>
<feature type="region of interest" description="Disordered" evidence="1">
    <location>
        <begin position="59"/>
        <end position="81"/>
    </location>
</feature>
<dbReference type="InterPro" id="IPR000998">
    <property type="entry name" value="MAM_dom"/>
</dbReference>
<name>A0A9D4SN13_RHISA</name>
<dbReference type="CDD" id="cd06263">
    <property type="entry name" value="MAM"/>
    <property type="match status" value="1"/>
</dbReference>